<organism evidence="3">
    <name type="scientific">Ditylum brightwellii</name>
    <dbReference type="NCBI Taxonomy" id="49249"/>
    <lineage>
        <taxon>Eukaryota</taxon>
        <taxon>Sar</taxon>
        <taxon>Stramenopiles</taxon>
        <taxon>Ochrophyta</taxon>
        <taxon>Bacillariophyta</taxon>
        <taxon>Mediophyceae</taxon>
        <taxon>Lithodesmiophycidae</taxon>
        <taxon>Lithodesmiales</taxon>
        <taxon>Lithodesmiaceae</taxon>
        <taxon>Ditylum</taxon>
    </lineage>
</organism>
<proteinExistence type="predicted"/>
<accession>A0A7S2EMJ4</accession>
<keyword evidence="2" id="KW-0732">Signal</keyword>
<reference evidence="3" key="1">
    <citation type="submission" date="2021-01" db="EMBL/GenBank/DDBJ databases">
        <authorList>
            <person name="Corre E."/>
            <person name="Pelletier E."/>
            <person name="Niang G."/>
            <person name="Scheremetjew M."/>
            <person name="Finn R."/>
            <person name="Kale V."/>
            <person name="Holt S."/>
            <person name="Cochrane G."/>
            <person name="Meng A."/>
            <person name="Brown T."/>
            <person name="Cohen L."/>
        </authorList>
    </citation>
    <scope>NUCLEOTIDE SEQUENCE</scope>
    <source>
        <strain evidence="3">Pop2</strain>
    </source>
</reference>
<feature type="signal peptide" evidence="2">
    <location>
        <begin position="1"/>
        <end position="44"/>
    </location>
</feature>
<name>A0A7S2EMJ4_9STRA</name>
<feature type="transmembrane region" description="Helical" evidence="1">
    <location>
        <begin position="293"/>
        <end position="313"/>
    </location>
</feature>
<gene>
    <name evidence="3" type="ORF">DBRI1063_LOCUS18926</name>
</gene>
<protein>
    <submittedName>
        <fullName evidence="3">Uncharacterized protein</fullName>
    </submittedName>
</protein>
<evidence type="ECO:0000313" key="3">
    <source>
        <dbReference type="EMBL" id="CAD9345580.1"/>
    </source>
</evidence>
<dbReference type="AlphaFoldDB" id="A0A7S2EMJ4"/>
<feature type="chain" id="PRO_5031438084" evidence="2">
    <location>
        <begin position="45"/>
        <end position="401"/>
    </location>
</feature>
<keyword evidence="1" id="KW-0812">Transmembrane</keyword>
<evidence type="ECO:0000256" key="1">
    <source>
        <dbReference type="SAM" id="Phobius"/>
    </source>
</evidence>
<keyword evidence="1" id="KW-1133">Transmembrane helix</keyword>
<evidence type="ECO:0000256" key="2">
    <source>
        <dbReference type="SAM" id="SignalP"/>
    </source>
</evidence>
<dbReference type="EMBL" id="HBGN01029346">
    <property type="protein sequence ID" value="CAD9345580.1"/>
    <property type="molecule type" value="Transcribed_RNA"/>
</dbReference>
<sequence>MSFTKLEPSTQSFCHNTQNQGARMTMRLVLVTAVALFQTVNVSAFDCGCPETCTSEALNESGDSPFRCGERISWLMKHHDLPEANACAISSRRGAENESGEDIGITPCRYEACHPEGCASKLDVQPDFHLLHNCGCPETCTDEVMNEKLPGKDFTCKERLTYMAHWHHNPERDACTMGVDEGYCDAQKCRPDLCGSALATPPPKPDAAAKTLSLEAEVENEWIEKKDYSAFENDGSESALRNTPADDNKREYSGMFVEMEKEQRLKGGIYTAASASQHLTKQNKSGDSGGSSILFNFLSFLTGSVVVVIGFVYKSRRRPTRTPATSNNEVVEDENTTEVIFPKQDSLIVPRTPPRRGSFGSFKREINAICSDSDYDSEADDSGADDDVSVEDVPEWLSAIS</sequence>
<keyword evidence="1" id="KW-0472">Membrane</keyword>